<dbReference type="CDD" id="cd05403">
    <property type="entry name" value="NT_KNTase_like"/>
    <property type="match status" value="1"/>
</dbReference>
<dbReference type="EMBL" id="CANL01000003">
    <property type="protein sequence ID" value="CCM62425.1"/>
    <property type="molecule type" value="Genomic_DNA"/>
</dbReference>
<name>R4YWQ3_9ACTN</name>
<dbReference type="RefSeq" id="WP_012223839.1">
    <property type="nucleotide sequence ID" value="NZ_HG422565.1"/>
</dbReference>
<accession>R4YWQ3</accession>
<dbReference type="eggNOG" id="COG1708">
    <property type="taxonomic scope" value="Bacteria"/>
</dbReference>
<dbReference type="HOGENOM" id="CLU_101755_0_0_11"/>
<dbReference type="Gene3D" id="3.30.460.10">
    <property type="entry name" value="Beta Polymerase, domain 2"/>
    <property type="match status" value="1"/>
</dbReference>
<sequence>MILSRPFLAVTPTIDGDVLGVLARADASFTPPQVHDLIGFHSVAGVRNALVRLTGQGVLYSEQVGRAYTYRLNRQHVCAPHIIGLADASREVLQRMRDLIDTWSTHCDFAALFGSAATGRMTEGSDIDVFVVRPDSVVVEDDVQWHEQLDAFATASTSWTGNDARVLEMSASEVAATIATERILAEIARDGIVLSGTPGYLASVKPRPDYRQAG</sequence>
<proteinExistence type="predicted"/>
<keyword evidence="3" id="KW-1185">Reference proteome</keyword>
<evidence type="ECO:0000313" key="3">
    <source>
        <dbReference type="Proteomes" id="UP000018291"/>
    </source>
</evidence>
<organism evidence="2 3">
    <name type="scientific">Candidatus Neomicrothrix parvicella RN1</name>
    <dbReference type="NCBI Taxonomy" id="1229780"/>
    <lineage>
        <taxon>Bacteria</taxon>
        <taxon>Bacillati</taxon>
        <taxon>Actinomycetota</taxon>
        <taxon>Acidimicrobiia</taxon>
        <taxon>Acidimicrobiales</taxon>
        <taxon>Microthrixaceae</taxon>
        <taxon>Candidatus Neomicrothrix</taxon>
    </lineage>
</organism>
<evidence type="ECO:0000259" key="1">
    <source>
        <dbReference type="Pfam" id="PF01909"/>
    </source>
</evidence>
<evidence type="ECO:0000313" key="2">
    <source>
        <dbReference type="EMBL" id="CCM62425.1"/>
    </source>
</evidence>
<feature type="domain" description="Polymerase nucleotidyl transferase" evidence="1">
    <location>
        <begin position="110"/>
        <end position="139"/>
    </location>
</feature>
<dbReference type="AlphaFoldDB" id="R4YWQ3"/>
<dbReference type="GO" id="GO:0016779">
    <property type="term" value="F:nucleotidyltransferase activity"/>
    <property type="evidence" value="ECO:0007669"/>
    <property type="project" value="InterPro"/>
</dbReference>
<dbReference type="Pfam" id="PF01909">
    <property type="entry name" value="NTP_transf_2"/>
    <property type="match status" value="1"/>
</dbReference>
<gene>
    <name evidence="2" type="ORF">BN381_110091</name>
</gene>
<comment type="caution">
    <text evidence="2">The sequence shown here is derived from an EMBL/GenBank/DDBJ whole genome shotgun (WGS) entry which is preliminary data.</text>
</comment>
<dbReference type="InterPro" id="IPR002934">
    <property type="entry name" value="Polymerase_NTP_transf_dom"/>
</dbReference>
<dbReference type="SUPFAM" id="SSF81301">
    <property type="entry name" value="Nucleotidyltransferase"/>
    <property type="match status" value="1"/>
</dbReference>
<dbReference type="Proteomes" id="UP000018291">
    <property type="component" value="Unassembled WGS sequence"/>
</dbReference>
<protein>
    <recommendedName>
        <fullName evidence="1">Polymerase nucleotidyl transferase domain-containing protein</fullName>
    </recommendedName>
</protein>
<dbReference type="InterPro" id="IPR043519">
    <property type="entry name" value="NT_sf"/>
</dbReference>
<dbReference type="STRING" id="1229780.BN381_110091"/>
<reference evidence="2 3" key="1">
    <citation type="journal article" date="2013" name="ISME J.">
        <title>Metabolic model for the filamentous 'Candidatus Microthrix parvicella' based on genomic and metagenomic analyses.</title>
        <authorList>
            <person name="Jon McIlroy S."/>
            <person name="Kristiansen R."/>
            <person name="Albertsen M."/>
            <person name="Michael Karst S."/>
            <person name="Rossetti S."/>
            <person name="Lund Nielsen J."/>
            <person name="Tandoi V."/>
            <person name="James Seviour R."/>
            <person name="Nielsen P.H."/>
        </authorList>
    </citation>
    <scope>NUCLEOTIDE SEQUENCE [LARGE SCALE GENOMIC DNA]</scope>
    <source>
        <strain evidence="2 3">RN1</strain>
    </source>
</reference>